<dbReference type="InterPro" id="IPR001096">
    <property type="entry name" value="Peptidase_C13"/>
</dbReference>
<comment type="caution">
    <text evidence="4">The sequence shown here is derived from an EMBL/GenBank/DDBJ whole genome shotgun (WGS) entry which is preliminary data.</text>
</comment>
<organism evidence="4 5">
    <name type="scientific">Blastocystis sp. subtype 1 (strain ATCC 50177 / NandII)</name>
    <dbReference type="NCBI Taxonomy" id="478820"/>
    <lineage>
        <taxon>Eukaryota</taxon>
        <taxon>Sar</taxon>
        <taxon>Stramenopiles</taxon>
        <taxon>Bigyra</taxon>
        <taxon>Opalozoa</taxon>
        <taxon>Opalinata</taxon>
        <taxon>Blastocystidae</taxon>
        <taxon>Blastocystis</taxon>
    </lineage>
</organism>
<dbReference type="GO" id="GO:0006624">
    <property type="term" value="P:vacuolar protein processing"/>
    <property type="evidence" value="ECO:0007669"/>
    <property type="project" value="TreeGrafter"/>
</dbReference>
<evidence type="ECO:0000256" key="2">
    <source>
        <dbReference type="PIRSR" id="PIRSR019663-1"/>
    </source>
</evidence>
<protein>
    <submittedName>
        <fullName evidence="4">Cysteine protease 13</fullName>
    </submittedName>
</protein>
<feature type="chain" id="PRO_5008274420" evidence="3">
    <location>
        <begin position="17"/>
        <end position="431"/>
    </location>
</feature>
<accession>A0A196S6I3</accession>
<feature type="active site" evidence="2">
    <location>
        <position position="146"/>
    </location>
</feature>
<name>A0A196S6I3_BLAHN</name>
<feature type="active site" description="Nucleophile" evidence="2">
    <location>
        <position position="187"/>
    </location>
</feature>
<dbReference type="PIRSF" id="PIRSF019663">
    <property type="entry name" value="Legumain"/>
    <property type="match status" value="1"/>
</dbReference>
<dbReference type="STRING" id="478820.A0A196S6I3"/>
<proteinExistence type="inferred from homology"/>
<sequence>MRSLFLVIALLSIASADKWALFVSGNSGWFNYCISSTICRGFDILHQAGVAEDHIVYMGFNKTFDSPQNPFPGKIFTDQDPDGPGVDYAAECRPHMDYGDEHVSAELFMATLSGNKEEAKKLTGIENPKVIESGPEDTIFVYYMDHGAIGFCEVGKSDLQEDVLINTINQMFEKKQYKQIVFYFEACHSGSMFRKLEQGKNVYAMTGSDTEHSAWMCNCPPHDKVNGKSMGTCLSAWYDNMWMEEVMKKGADISLVDMYKTVHETVEKHTDQNVSQFGDIDTMGDLPLKEFIGDYQPKHTRPDTGTCIKYEDAERQTAMWSAIRNTANGAEDLKNFVYMDAMKDVTVYRLARAYFKDDKAAELATKDRPAKYDTECVKGLGLALVGKCGYKLPMKDVHVNVLENICAFGMVDVDFDEVCLCVCCIHSLHHS</sequence>
<keyword evidence="4" id="KW-0378">Hydrolase</keyword>
<comment type="similarity">
    <text evidence="1">Belongs to the peptidase C13 family.</text>
</comment>
<dbReference type="GO" id="GO:0051603">
    <property type="term" value="P:proteolysis involved in protein catabolic process"/>
    <property type="evidence" value="ECO:0007669"/>
    <property type="project" value="TreeGrafter"/>
</dbReference>
<evidence type="ECO:0000256" key="1">
    <source>
        <dbReference type="ARBA" id="ARBA00009941"/>
    </source>
</evidence>
<dbReference type="AlphaFoldDB" id="A0A196S6I3"/>
<keyword evidence="5" id="KW-1185">Reference proteome</keyword>
<feature type="signal peptide" evidence="3">
    <location>
        <begin position="1"/>
        <end position="16"/>
    </location>
</feature>
<dbReference type="GO" id="GO:0004197">
    <property type="term" value="F:cysteine-type endopeptidase activity"/>
    <property type="evidence" value="ECO:0007669"/>
    <property type="project" value="TreeGrafter"/>
</dbReference>
<evidence type="ECO:0000313" key="5">
    <source>
        <dbReference type="Proteomes" id="UP000078348"/>
    </source>
</evidence>
<keyword evidence="3" id="KW-0732">Signal</keyword>
<evidence type="ECO:0000313" key="4">
    <source>
        <dbReference type="EMBL" id="OAO12658.1"/>
    </source>
</evidence>
<dbReference type="Pfam" id="PF01650">
    <property type="entry name" value="Peptidase_C13"/>
    <property type="match status" value="1"/>
</dbReference>
<dbReference type="EMBL" id="LXWW01000528">
    <property type="protein sequence ID" value="OAO12658.1"/>
    <property type="molecule type" value="Genomic_DNA"/>
</dbReference>
<dbReference type="Proteomes" id="UP000078348">
    <property type="component" value="Unassembled WGS sequence"/>
</dbReference>
<dbReference type="PRINTS" id="PR00776">
    <property type="entry name" value="HEMOGLOBNASE"/>
</dbReference>
<dbReference type="PANTHER" id="PTHR12000">
    <property type="entry name" value="HEMOGLOBINASE FAMILY MEMBER"/>
    <property type="match status" value="1"/>
</dbReference>
<reference evidence="4 5" key="1">
    <citation type="submission" date="2016-05" db="EMBL/GenBank/DDBJ databases">
        <title>Nuclear genome of Blastocystis sp. subtype 1 NandII.</title>
        <authorList>
            <person name="Gentekaki E."/>
            <person name="Curtis B."/>
            <person name="Stairs C."/>
            <person name="Eme L."/>
            <person name="Herman E."/>
            <person name="Klimes V."/>
            <person name="Arias M.C."/>
            <person name="Elias M."/>
            <person name="Hilliou F."/>
            <person name="Klute M."/>
            <person name="Malik S.-B."/>
            <person name="Pightling A."/>
            <person name="Rachubinski R."/>
            <person name="Salas D."/>
            <person name="Schlacht A."/>
            <person name="Suga H."/>
            <person name="Archibald J."/>
            <person name="Ball S.G."/>
            <person name="Clark G."/>
            <person name="Dacks J."/>
            <person name="Van Der Giezen M."/>
            <person name="Tsaousis A."/>
            <person name="Roger A."/>
        </authorList>
    </citation>
    <scope>NUCLEOTIDE SEQUENCE [LARGE SCALE GENOMIC DNA]</scope>
    <source>
        <strain evidence="5">ATCC 50177 / NandII</strain>
    </source>
</reference>
<gene>
    <name evidence="4" type="ORF">AV274_5655</name>
</gene>
<dbReference type="GO" id="GO:0005773">
    <property type="term" value="C:vacuole"/>
    <property type="evidence" value="ECO:0007669"/>
    <property type="project" value="GOC"/>
</dbReference>
<dbReference type="PANTHER" id="PTHR12000:SF42">
    <property type="entry name" value="LEGUMAIN"/>
    <property type="match status" value="1"/>
</dbReference>
<keyword evidence="4" id="KW-0645">Protease</keyword>
<dbReference type="OrthoDB" id="192611at2759"/>
<evidence type="ECO:0000256" key="3">
    <source>
        <dbReference type="SAM" id="SignalP"/>
    </source>
</evidence>
<dbReference type="Gene3D" id="3.40.50.1460">
    <property type="match status" value="1"/>
</dbReference>